<dbReference type="WBParaSite" id="PEQ_0000032201-mRNA-1">
    <property type="protein sequence ID" value="PEQ_0000032201-mRNA-1"/>
    <property type="gene ID" value="PEQ_0000032201"/>
</dbReference>
<evidence type="ECO:0000256" key="1">
    <source>
        <dbReference type="SAM" id="Phobius"/>
    </source>
</evidence>
<reference evidence="3" key="1">
    <citation type="submission" date="2022-11" db="UniProtKB">
        <authorList>
            <consortium name="WormBaseParasite"/>
        </authorList>
    </citation>
    <scope>IDENTIFICATION</scope>
</reference>
<keyword evidence="1" id="KW-0812">Transmembrane</keyword>
<name>A0A914R1J3_PAREQ</name>
<organism evidence="2 3">
    <name type="scientific">Parascaris equorum</name>
    <name type="common">Equine roundworm</name>
    <dbReference type="NCBI Taxonomy" id="6256"/>
    <lineage>
        <taxon>Eukaryota</taxon>
        <taxon>Metazoa</taxon>
        <taxon>Ecdysozoa</taxon>
        <taxon>Nematoda</taxon>
        <taxon>Chromadorea</taxon>
        <taxon>Rhabditida</taxon>
        <taxon>Spirurina</taxon>
        <taxon>Ascaridomorpha</taxon>
        <taxon>Ascaridoidea</taxon>
        <taxon>Ascarididae</taxon>
        <taxon>Parascaris</taxon>
    </lineage>
</organism>
<dbReference type="Proteomes" id="UP000887564">
    <property type="component" value="Unplaced"/>
</dbReference>
<keyword evidence="1" id="KW-0472">Membrane</keyword>
<accession>A0A914R1J3</accession>
<feature type="transmembrane region" description="Helical" evidence="1">
    <location>
        <begin position="105"/>
        <end position="130"/>
    </location>
</feature>
<dbReference type="AlphaFoldDB" id="A0A914R1J3"/>
<feature type="transmembrane region" description="Helical" evidence="1">
    <location>
        <begin position="77"/>
        <end position="99"/>
    </location>
</feature>
<evidence type="ECO:0000313" key="3">
    <source>
        <dbReference type="WBParaSite" id="PEQ_0000032201-mRNA-1"/>
    </source>
</evidence>
<keyword evidence="2" id="KW-1185">Reference proteome</keyword>
<dbReference type="PANTHER" id="PTHR21523:SF37">
    <property type="entry name" value="MLT-TEN (MLT-10) RELATED"/>
    <property type="match status" value="1"/>
</dbReference>
<keyword evidence="1" id="KW-1133">Transmembrane helix</keyword>
<proteinExistence type="predicted"/>
<evidence type="ECO:0000313" key="2">
    <source>
        <dbReference type="Proteomes" id="UP000887564"/>
    </source>
</evidence>
<dbReference type="InterPro" id="IPR006954">
    <property type="entry name" value="Mlt-10-like"/>
</dbReference>
<dbReference type="PANTHER" id="PTHR21523">
    <property type="match status" value="1"/>
</dbReference>
<sequence>MSNAIAEFNVTGFSVLTPEQLQLVYGEQSPFNDSEALERFSQMDEWAIRRALLQNIRDLAKKKAEERDSRFRRKRQTVLSPVINAAFILDPAGLSQPIILSPVVLTVAVLSPAIFGAIVLSPWLFVAVILSPRIMSPVILSPVSLSTAIFSPVCMNPTILSPGALVPFIFSPLVLSPNILSPSVLSPAILSPFAL</sequence>
<dbReference type="Pfam" id="PF04870">
    <property type="entry name" value="Moulting_cycle"/>
    <property type="match status" value="1"/>
</dbReference>
<protein>
    <submittedName>
        <fullName evidence="3">Uncharacterized protein</fullName>
    </submittedName>
</protein>